<dbReference type="EMBL" id="LSRF01000004">
    <property type="protein sequence ID" value="KXP14284.1"/>
    <property type="molecule type" value="Genomic_DNA"/>
</dbReference>
<dbReference type="PANTHER" id="PTHR35901">
    <property type="entry name" value="RIBONUCLEASE VAPC3"/>
    <property type="match status" value="1"/>
</dbReference>
<evidence type="ECO:0000313" key="9">
    <source>
        <dbReference type="Proteomes" id="UP000070258"/>
    </source>
</evidence>
<organism evidence="8 9">
    <name type="scientific">Tsukamurella pseudospumae</name>
    <dbReference type="NCBI Taxonomy" id="239498"/>
    <lineage>
        <taxon>Bacteria</taxon>
        <taxon>Bacillati</taxon>
        <taxon>Actinomycetota</taxon>
        <taxon>Actinomycetes</taxon>
        <taxon>Mycobacteriales</taxon>
        <taxon>Tsukamurellaceae</taxon>
        <taxon>Tsukamurella</taxon>
    </lineage>
</organism>
<keyword evidence="6" id="KW-0800">Toxin</keyword>
<comment type="cofactor">
    <cofactor evidence="6">
        <name>Mg(2+)</name>
        <dbReference type="ChEBI" id="CHEBI:18420"/>
    </cofactor>
</comment>
<dbReference type="EC" id="3.1.-.-" evidence="6"/>
<evidence type="ECO:0000256" key="6">
    <source>
        <dbReference type="HAMAP-Rule" id="MF_00265"/>
    </source>
</evidence>
<dbReference type="GO" id="GO:0004540">
    <property type="term" value="F:RNA nuclease activity"/>
    <property type="evidence" value="ECO:0007669"/>
    <property type="project" value="InterPro"/>
</dbReference>
<evidence type="ECO:0000256" key="2">
    <source>
        <dbReference type="ARBA" id="ARBA00022722"/>
    </source>
</evidence>
<accession>A0A138AV30</accession>
<dbReference type="InterPro" id="IPR051619">
    <property type="entry name" value="TypeII_TA_RNase_PINc/VapC"/>
</dbReference>
<dbReference type="Gene3D" id="3.40.50.1010">
    <property type="entry name" value="5'-nuclease"/>
    <property type="match status" value="1"/>
</dbReference>
<evidence type="ECO:0000313" key="8">
    <source>
        <dbReference type="EMBL" id="KXP14284.1"/>
    </source>
</evidence>
<comment type="caution">
    <text evidence="8">The sequence shown here is derived from an EMBL/GenBank/DDBJ whole genome shotgun (WGS) entry which is preliminary data.</text>
</comment>
<dbReference type="GO" id="GO:0016787">
    <property type="term" value="F:hydrolase activity"/>
    <property type="evidence" value="ECO:0007669"/>
    <property type="project" value="UniProtKB-KW"/>
</dbReference>
<keyword evidence="3 6" id="KW-0479">Metal-binding</keyword>
<evidence type="ECO:0000256" key="3">
    <source>
        <dbReference type="ARBA" id="ARBA00022723"/>
    </source>
</evidence>
<keyword evidence="2 6" id="KW-0540">Nuclease</keyword>
<name>A0A138AV30_9ACTN</name>
<keyword evidence="4 6" id="KW-0378">Hydrolase</keyword>
<dbReference type="InterPro" id="IPR002716">
    <property type="entry name" value="PIN_dom"/>
</dbReference>
<comment type="function">
    <text evidence="6">Toxic component of a toxin-antitoxin (TA) system. An RNase.</text>
</comment>
<dbReference type="Pfam" id="PF01850">
    <property type="entry name" value="PIN"/>
    <property type="match status" value="1"/>
</dbReference>
<sequence length="134" mass="14672">MTQVLDSSVVVAAFIDLGDDGDWALSMLEDGPIVAPQLMPFEAANIIRRTLVRGEIDEVTARQALGRLHRLAVTTYVSFAAVADRAWELRANVTTYDASYVAVAEQFDCRLATLDHRLARATGPRCEIVTPPGR</sequence>
<dbReference type="CDD" id="cd09873">
    <property type="entry name" value="PIN_Pae0151-like"/>
    <property type="match status" value="1"/>
</dbReference>
<reference evidence="9" key="1">
    <citation type="submission" date="2016-02" db="EMBL/GenBank/DDBJ databases">
        <authorList>
            <person name="Wen L."/>
            <person name="He K."/>
            <person name="Yang H."/>
        </authorList>
    </citation>
    <scope>NUCLEOTIDE SEQUENCE [LARGE SCALE GENOMIC DNA]</scope>
    <source>
        <strain evidence="9">JCM 15929</strain>
    </source>
</reference>
<dbReference type="Proteomes" id="UP000070258">
    <property type="component" value="Unassembled WGS sequence"/>
</dbReference>
<evidence type="ECO:0000256" key="4">
    <source>
        <dbReference type="ARBA" id="ARBA00022801"/>
    </source>
</evidence>
<dbReference type="GO" id="GO:0090729">
    <property type="term" value="F:toxin activity"/>
    <property type="evidence" value="ECO:0007669"/>
    <property type="project" value="UniProtKB-KW"/>
</dbReference>
<dbReference type="RefSeq" id="WP_068570046.1">
    <property type="nucleotide sequence ID" value="NZ_LSRF01000004.1"/>
</dbReference>
<evidence type="ECO:0000259" key="7">
    <source>
        <dbReference type="Pfam" id="PF01850"/>
    </source>
</evidence>
<feature type="binding site" evidence="6">
    <location>
        <position position="6"/>
    </location>
    <ligand>
        <name>Mg(2+)</name>
        <dbReference type="ChEBI" id="CHEBI:18420"/>
    </ligand>
</feature>
<dbReference type="InterPro" id="IPR022907">
    <property type="entry name" value="VapC_family"/>
</dbReference>
<keyword evidence="1 6" id="KW-1277">Toxin-antitoxin system</keyword>
<dbReference type="SUPFAM" id="SSF88723">
    <property type="entry name" value="PIN domain-like"/>
    <property type="match status" value="1"/>
</dbReference>
<protein>
    <recommendedName>
        <fullName evidence="6">Ribonuclease VapC</fullName>
        <shortName evidence="6">RNase VapC</shortName>
        <ecNumber evidence="6">3.1.-.-</ecNumber>
    </recommendedName>
    <alternativeName>
        <fullName evidence="6">Toxin VapC</fullName>
    </alternativeName>
</protein>
<dbReference type="OrthoDB" id="4377304at2"/>
<dbReference type="STRING" id="239498.AXK60_20920"/>
<feature type="binding site" evidence="6">
    <location>
        <position position="97"/>
    </location>
    <ligand>
        <name>Mg(2+)</name>
        <dbReference type="ChEBI" id="CHEBI:18420"/>
    </ligand>
</feature>
<keyword evidence="5 6" id="KW-0460">Magnesium</keyword>
<dbReference type="InterPro" id="IPR029060">
    <property type="entry name" value="PIN-like_dom_sf"/>
</dbReference>
<dbReference type="GO" id="GO:0000287">
    <property type="term" value="F:magnesium ion binding"/>
    <property type="evidence" value="ECO:0007669"/>
    <property type="project" value="UniProtKB-UniRule"/>
</dbReference>
<dbReference type="AlphaFoldDB" id="A0A138AV30"/>
<evidence type="ECO:0000256" key="5">
    <source>
        <dbReference type="ARBA" id="ARBA00022842"/>
    </source>
</evidence>
<comment type="similarity">
    <text evidence="6">Belongs to the PINc/VapC protein family.</text>
</comment>
<dbReference type="HAMAP" id="MF_00265">
    <property type="entry name" value="VapC_Nob1"/>
    <property type="match status" value="1"/>
</dbReference>
<proteinExistence type="inferred from homology"/>
<dbReference type="PANTHER" id="PTHR35901:SF1">
    <property type="entry name" value="EXONUCLEASE VAPC9"/>
    <property type="match status" value="1"/>
</dbReference>
<evidence type="ECO:0000256" key="1">
    <source>
        <dbReference type="ARBA" id="ARBA00022649"/>
    </source>
</evidence>
<feature type="domain" description="PIN" evidence="7">
    <location>
        <begin position="4"/>
        <end position="121"/>
    </location>
</feature>
<dbReference type="InterPro" id="IPR044153">
    <property type="entry name" value="PIN_Pae0151-like"/>
</dbReference>
<gene>
    <name evidence="6" type="primary">vapC</name>
    <name evidence="8" type="ORF">AXK60_20920</name>
</gene>